<dbReference type="Proteomes" id="UP000322234">
    <property type="component" value="Unassembled WGS sequence"/>
</dbReference>
<protein>
    <recommendedName>
        <fullName evidence="4">Sushi domain-containing protein</fullName>
    </recommendedName>
</protein>
<name>A0A6B0RXD8_9CETA</name>
<dbReference type="Gene3D" id="2.10.70.10">
    <property type="entry name" value="Complement Module, domain 1"/>
    <property type="match status" value="1"/>
</dbReference>
<feature type="domain" description="Sushi" evidence="4">
    <location>
        <begin position="15"/>
        <end position="46"/>
    </location>
</feature>
<dbReference type="CDD" id="cd00033">
    <property type="entry name" value="CCP"/>
    <property type="match status" value="1"/>
</dbReference>
<dbReference type="Pfam" id="PF00084">
    <property type="entry name" value="Sushi"/>
    <property type="match status" value="1"/>
</dbReference>
<organism evidence="5 6">
    <name type="scientific">Bos mutus</name>
    <name type="common">wild yak</name>
    <dbReference type="NCBI Taxonomy" id="72004"/>
    <lineage>
        <taxon>Eukaryota</taxon>
        <taxon>Metazoa</taxon>
        <taxon>Chordata</taxon>
        <taxon>Craniata</taxon>
        <taxon>Vertebrata</taxon>
        <taxon>Euteleostomi</taxon>
        <taxon>Mammalia</taxon>
        <taxon>Eutheria</taxon>
        <taxon>Laurasiatheria</taxon>
        <taxon>Artiodactyla</taxon>
        <taxon>Ruminantia</taxon>
        <taxon>Pecora</taxon>
        <taxon>Bovidae</taxon>
        <taxon>Bovinae</taxon>
        <taxon>Bos</taxon>
    </lineage>
</organism>
<evidence type="ECO:0000256" key="1">
    <source>
        <dbReference type="ARBA" id="ARBA00022729"/>
    </source>
</evidence>
<sequence>MHTLRAVDLPSFDCTLVYTCHLGFFLSGGPEHSTCKADMKWTGKAPVYKSKSLVRSESGSLQSRIPGKPVRPKGKPRKQPSPGGNPREITTCPWGIRWTPLSPGGESLGSHVLLVGKALENLVPSEFLRTSLSVSKGMREAYETVTKTPESLSWRRLSVIGGDAVLHLTRVGEISEAEMSDFKELEELRVFDGMKCQLFYDVNSKLSTGVLNIFL</sequence>
<feature type="compositionally biased region" description="Polar residues" evidence="3">
    <location>
        <begin position="53"/>
        <end position="63"/>
    </location>
</feature>
<evidence type="ECO:0000256" key="2">
    <source>
        <dbReference type="ARBA" id="ARBA00023157"/>
    </source>
</evidence>
<reference evidence="5" key="1">
    <citation type="submission" date="2019-10" db="EMBL/GenBank/DDBJ databases">
        <title>The sequence and de novo assembly of the wild yak genome.</title>
        <authorList>
            <person name="Liu Y."/>
        </authorList>
    </citation>
    <scope>NUCLEOTIDE SEQUENCE [LARGE SCALE GENOMIC DNA]</scope>
    <source>
        <strain evidence="5">WY2019</strain>
    </source>
</reference>
<keyword evidence="2" id="KW-1015">Disulfide bond</keyword>
<evidence type="ECO:0000313" key="6">
    <source>
        <dbReference type="Proteomes" id="UP000322234"/>
    </source>
</evidence>
<accession>A0A6B0RXD8</accession>
<feature type="region of interest" description="Disordered" evidence="3">
    <location>
        <begin position="53"/>
        <end position="90"/>
    </location>
</feature>
<evidence type="ECO:0000313" key="5">
    <source>
        <dbReference type="EMBL" id="MXQ93861.1"/>
    </source>
</evidence>
<dbReference type="SUPFAM" id="SSF57535">
    <property type="entry name" value="Complement control module/SCR domain"/>
    <property type="match status" value="1"/>
</dbReference>
<comment type="caution">
    <text evidence="5">The sequence shown here is derived from an EMBL/GenBank/DDBJ whole genome shotgun (WGS) entry which is preliminary data.</text>
</comment>
<gene>
    <name evidence="5" type="ORF">E5288_WYG021941</name>
</gene>
<dbReference type="AlphaFoldDB" id="A0A6B0RXD8"/>
<proteinExistence type="predicted"/>
<keyword evidence="1" id="KW-0732">Signal</keyword>
<evidence type="ECO:0000259" key="4">
    <source>
        <dbReference type="Pfam" id="PF00084"/>
    </source>
</evidence>
<dbReference type="InterPro" id="IPR035976">
    <property type="entry name" value="Sushi/SCR/CCP_sf"/>
</dbReference>
<dbReference type="InterPro" id="IPR000436">
    <property type="entry name" value="Sushi_SCR_CCP_dom"/>
</dbReference>
<dbReference type="EMBL" id="VBQZ03000099">
    <property type="protein sequence ID" value="MXQ93861.1"/>
    <property type="molecule type" value="Genomic_DNA"/>
</dbReference>
<evidence type="ECO:0000256" key="3">
    <source>
        <dbReference type="SAM" id="MobiDB-lite"/>
    </source>
</evidence>
<keyword evidence="6" id="KW-1185">Reference proteome</keyword>